<sequence>MNTFEFVTGMIDKIVDNFPFIQCRYQYDNFDNSHFVEVLPAKYLQECDDLTLMRNSFIIDFIKKFPSESLTFVTDGDLIELDDIIYLKQGKGYKLAKMALDNHECLEFPSDDEIEIFIEKDIFTYQGSNDKLSIAA</sequence>
<reference evidence="1 2" key="1">
    <citation type="submission" date="2020-05" db="EMBL/GenBank/DDBJ databases">
        <title>Mucilaginibacter mali sp. nov.</title>
        <authorList>
            <person name="Kim H.S."/>
            <person name="Lee K.C."/>
            <person name="Suh M.K."/>
            <person name="Kim J.-S."/>
            <person name="Han K.-I."/>
            <person name="Eom M.K."/>
            <person name="Shin Y.K."/>
            <person name="Lee J.-S."/>
        </authorList>
    </citation>
    <scope>NUCLEOTIDE SEQUENCE [LARGE SCALE GENOMIC DNA]</scope>
    <source>
        <strain evidence="1 2">G2-14</strain>
    </source>
</reference>
<accession>A0A7D4PRU7</accession>
<dbReference type="KEGG" id="mmab:HQ865_01610"/>
<dbReference type="EMBL" id="CP054139">
    <property type="protein sequence ID" value="QKJ28508.1"/>
    <property type="molecule type" value="Genomic_DNA"/>
</dbReference>
<dbReference type="AlphaFoldDB" id="A0A7D4PRU7"/>
<dbReference type="RefSeq" id="WP_173413210.1">
    <property type="nucleotide sequence ID" value="NZ_CP054139.1"/>
</dbReference>
<evidence type="ECO:0000313" key="2">
    <source>
        <dbReference type="Proteomes" id="UP000505355"/>
    </source>
</evidence>
<name>A0A7D4PRU7_9SPHI</name>
<organism evidence="1 2">
    <name type="scientific">Mucilaginibacter mali</name>
    <dbReference type="NCBI Taxonomy" id="2740462"/>
    <lineage>
        <taxon>Bacteria</taxon>
        <taxon>Pseudomonadati</taxon>
        <taxon>Bacteroidota</taxon>
        <taxon>Sphingobacteriia</taxon>
        <taxon>Sphingobacteriales</taxon>
        <taxon>Sphingobacteriaceae</taxon>
        <taxon>Mucilaginibacter</taxon>
    </lineage>
</organism>
<proteinExistence type="predicted"/>
<dbReference type="Proteomes" id="UP000505355">
    <property type="component" value="Chromosome"/>
</dbReference>
<gene>
    <name evidence="1" type="ORF">HQ865_01610</name>
</gene>
<evidence type="ECO:0000313" key="1">
    <source>
        <dbReference type="EMBL" id="QKJ28508.1"/>
    </source>
</evidence>
<protein>
    <submittedName>
        <fullName evidence="1">Uncharacterized protein</fullName>
    </submittedName>
</protein>
<keyword evidence="2" id="KW-1185">Reference proteome</keyword>